<gene>
    <name evidence="5" type="ORF">NLU14_22905</name>
</gene>
<evidence type="ECO:0000259" key="4">
    <source>
        <dbReference type="Pfam" id="PF00593"/>
    </source>
</evidence>
<dbReference type="RefSeq" id="WP_275710940.1">
    <property type="nucleotide sequence ID" value="NZ_JANCMW010000412.1"/>
</dbReference>
<dbReference type="Gene3D" id="2.40.170.20">
    <property type="entry name" value="TonB-dependent receptor, beta-barrel domain"/>
    <property type="match status" value="1"/>
</dbReference>
<feature type="non-terminal residue" evidence="5">
    <location>
        <position position="1"/>
    </location>
</feature>
<organism evidence="5 6">
    <name type="scientific">Marinobacter iranensis</name>
    <dbReference type="NCBI Taxonomy" id="2962607"/>
    <lineage>
        <taxon>Bacteria</taxon>
        <taxon>Pseudomonadati</taxon>
        <taxon>Pseudomonadota</taxon>
        <taxon>Gammaproteobacteria</taxon>
        <taxon>Pseudomonadales</taxon>
        <taxon>Marinobacteraceae</taxon>
        <taxon>Marinobacter</taxon>
    </lineage>
</organism>
<protein>
    <submittedName>
        <fullName evidence="5">TonB-dependent receptor</fullName>
    </submittedName>
</protein>
<evidence type="ECO:0000313" key="6">
    <source>
        <dbReference type="Proteomes" id="UP001143391"/>
    </source>
</evidence>
<evidence type="ECO:0000256" key="3">
    <source>
        <dbReference type="ARBA" id="ARBA00023237"/>
    </source>
</evidence>
<keyword evidence="6" id="KW-1185">Reference proteome</keyword>
<name>A0ABT5YHA5_9GAMM</name>
<dbReference type="Pfam" id="PF00593">
    <property type="entry name" value="TonB_dep_Rec_b-barrel"/>
    <property type="match status" value="1"/>
</dbReference>
<evidence type="ECO:0000256" key="2">
    <source>
        <dbReference type="ARBA" id="ARBA00023136"/>
    </source>
</evidence>
<evidence type="ECO:0000256" key="1">
    <source>
        <dbReference type="ARBA" id="ARBA00004442"/>
    </source>
</evidence>
<dbReference type="EMBL" id="JANCMW010000412">
    <property type="protein sequence ID" value="MDF0753082.1"/>
    <property type="molecule type" value="Genomic_DNA"/>
</dbReference>
<dbReference type="InterPro" id="IPR036942">
    <property type="entry name" value="Beta-barrel_TonB_sf"/>
</dbReference>
<accession>A0ABT5YHA5</accession>
<keyword evidence="2" id="KW-0472">Membrane</keyword>
<dbReference type="InterPro" id="IPR000531">
    <property type="entry name" value="Beta-barrel_TonB"/>
</dbReference>
<keyword evidence="3" id="KW-0998">Cell outer membrane</keyword>
<comment type="subcellular location">
    <subcellularLocation>
        <location evidence="1">Cell outer membrane</location>
    </subcellularLocation>
</comment>
<comment type="caution">
    <text evidence="5">The sequence shown here is derived from an EMBL/GenBank/DDBJ whole genome shotgun (WGS) entry which is preliminary data.</text>
</comment>
<feature type="non-terminal residue" evidence="5">
    <location>
        <position position="78"/>
    </location>
</feature>
<dbReference type="SUPFAM" id="SSF56935">
    <property type="entry name" value="Porins"/>
    <property type="match status" value="1"/>
</dbReference>
<dbReference type="Proteomes" id="UP001143391">
    <property type="component" value="Unassembled WGS sequence"/>
</dbReference>
<sequence length="78" mass="8341">QGGSSSALNGLTLNDQRKENKFTGTAILSWKPVDNILLYASYSRGYKAGGFNLDRSAFKNPNPAQPLPIFPISLANAG</sequence>
<feature type="domain" description="TonB-dependent receptor-like beta-barrel" evidence="4">
    <location>
        <begin position="13"/>
        <end position="62"/>
    </location>
</feature>
<proteinExistence type="predicted"/>
<evidence type="ECO:0000313" key="5">
    <source>
        <dbReference type="EMBL" id="MDF0753082.1"/>
    </source>
</evidence>
<keyword evidence="5" id="KW-0675">Receptor</keyword>
<reference evidence="5" key="1">
    <citation type="submission" date="2022-07" db="EMBL/GenBank/DDBJ databases">
        <title>Marinobacter iranensis a new bacterium isolate from a hipersaline lake in Iran.</title>
        <authorList>
            <person name="Mohammad A.M.A."/>
            <person name="Cristina S.-P."/>
            <person name="Antonio V."/>
        </authorList>
    </citation>
    <scope>NUCLEOTIDE SEQUENCE</scope>
    <source>
        <strain evidence="5">71-i</strain>
    </source>
</reference>